<dbReference type="FunFam" id="1.10.10.10:FF:000001">
    <property type="entry name" value="LysR family transcriptional regulator"/>
    <property type="match status" value="1"/>
</dbReference>
<organism evidence="6 7">
    <name type="scientific">Desulfonatronospira thiodismutans ASO3-1</name>
    <dbReference type="NCBI Taxonomy" id="555779"/>
    <lineage>
        <taxon>Bacteria</taxon>
        <taxon>Pseudomonadati</taxon>
        <taxon>Thermodesulfobacteriota</taxon>
        <taxon>Desulfovibrionia</taxon>
        <taxon>Desulfovibrionales</taxon>
        <taxon>Desulfonatronovibrionaceae</taxon>
        <taxon>Desulfonatronospira</taxon>
    </lineage>
</organism>
<dbReference type="SUPFAM" id="SSF46785">
    <property type="entry name" value="Winged helix' DNA-binding domain"/>
    <property type="match status" value="1"/>
</dbReference>
<dbReference type="InterPro" id="IPR036388">
    <property type="entry name" value="WH-like_DNA-bd_sf"/>
</dbReference>
<protein>
    <submittedName>
        <fullName evidence="6">Transcriptional regulator, LysR family</fullName>
    </submittedName>
</protein>
<evidence type="ECO:0000256" key="3">
    <source>
        <dbReference type="ARBA" id="ARBA00023125"/>
    </source>
</evidence>
<dbReference type="OrthoDB" id="9808620at2"/>
<reference evidence="6" key="1">
    <citation type="submission" date="2010-05" db="EMBL/GenBank/DDBJ databases">
        <title>The draft genome of Desulfonatronospira thiodismutans ASO3-1.</title>
        <authorList>
            <consortium name="US DOE Joint Genome Institute (JGI-PGF)"/>
            <person name="Lucas S."/>
            <person name="Copeland A."/>
            <person name="Lapidus A."/>
            <person name="Cheng J.-F."/>
            <person name="Bruce D."/>
            <person name="Goodwin L."/>
            <person name="Pitluck S."/>
            <person name="Chertkov O."/>
            <person name="Brettin T."/>
            <person name="Detter J.C."/>
            <person name="Han C."/>
            <person name="Land M.L."/>
            <person name="Hauser L."/>
            <person name="Kyrpides N."/>
            <person name="Mikhailova N."/>
            <person name="Muyzer G."/>
            <person name="Woyke T."/>
        </authorList>
    </citation>
    <scope>NUCLEOTIDE SEQUENCE [LARGE SCALE GENOMIC DNA]</scope>
    <source>
        <strain evidence="6">ASO3-1</strain>
    </source>
</reference>
<feature type="domain" description="HTH lysR-type" evidence="5">
    <location>
        <begin position="1"/>
        <end position="58"/>
    </location>
</feature>
<dbReference type="CDD" id="cd08420">
    <property type="entry name" value="PBP2_CysL_like"/>
    <property type="match status" value="1"/>
</dbReference>
<dbReference type="RefSeq" id="WP_008869685.1">
    <property type="nucleotide sequence ID" value="NZ_ACJN02000002.1"/>
</dbReference>
<dbReference type="InterPro" id="IPR000847">
    <property type="entry name" value="LysR_HTH_N"/>
</dbReference>
<dbReference type="InterPro" id="IPR047788">
    <property type="entry name" value="LysR-like_Sec_metab"/>
</dbReference>
<keyword evidence="3" id="KW-0238">DNA-binding</keyword>
<accession>D6SNN1</accession>
<proteinExistence type="inferred from homology"/>
<sequence>MDQRKLQAFLSVYEMKSFSKAGEDLYLSQSTISTHVLSLEQELGVQLFDRIGRRIIPTQAGHLLHDRVRNVFRIIEQTRTDIHDLNNHVCGKVVVGGSTIPANYLLPMVISDFCGQYPQVCVDLRIGDSIEICQEVLAGNLDFGIVGGFVDHFDLEHRLLLKDKLHVVASQDLKLDLPETVFPENLKDLPWIQREKGSGTRNAFESAMMNCGVSLRDLRIAALVQSTEAMVRCVLAGAGVGVTSFLAVQEYLEAGELTIIDVPGLDIVRSFYLIHHKARTLFSCSRMLMNSVEKHIKPEA</sequence>
<dbReference type="EMBL" id="ACJN02000002">
    <property type="protein sequence ID" value="EFI34357.1"/>
    <property type="molecule type" value="Genomic_DNA"/>
</dbReference>
<dbReference type="InterPro" id="IPR036390">
    <property type="entry name" value="WH_DNA-bd_sf"/>
</dbReference>
<evidence type="ECO:0000256" key="2">
    <source>
        <dbReference type="ARBA" id="ARBA00023015"/>
    </source>
</evidence>
<dbReference type="NCBIfam" id="NF040786">
    <property type="entry name" value="LysR_Sec_metab"/>
    <property type="match status" value="1"/>
</dbReference>
<dbReference type="AlphaFoldDB" id="D6SNN1"/>
<name>D6SNN1_9BACT</name>
<dbReference type="GO" id="GO:0000976">
    <property type="term" value="F:transcription cis-regulatory region binding"/>
    <property type="evidence" value="ECO:0007669"/>
    <property type="project" value="TreeGrafter"/>
</dbReference>
<comment type="similarity">
    <text evidence="1">Belongs to the LysR transcriptional regulatory family.</text>
</comment>
<keyword evidence="4" id="KW-0804">Transcription</keyword>
<dbReference type="Proteomes" id="UP000005496">
    <property type="component" value="Unassembled WGS sequence"/>
</dbReference>
<dbReference type="Pfam" id="PF00126">
    <property type="entry name" value="HTH_1"/>
    <property type="match status" value="1"/>
</dbReference>
<dbReference type="PROSITE" id="PS50931">
    <property type="entry name" value="HTH_LYSR"/>
    <property type="match status" value="1"/>
</dbReference>
<dbReference type="Gene3D" id="3.40.190.10">
    <property type="entry name" value="Periplasmic binding protein-like II"/>
    <property type="match status" value="2"/>
</dbReference>
<comment type="caution">
    <text evidence="6">The sequence shown here is derived from an EMBL/GenBank/DDBJ whole genome shotgun (WGS) entry which is preliminary data.</text>
</comment>
<keyword evidence="2" id="KW-0805">Transcription regulation</keyword>
<gene>
    <name evidence="6" type="ORF">Dthio_PD1708</name>
</gene>
<evidence type="ECO:0000313" key="6">
    <source>
        <dbReference type="EMBL" id="EFI34357.1"/>
    </source>
</evidence>
<evidence type="ECO:0000256" key="4">
    <source>
        <dbReference type="ARBA" id="ARBA00023163"/>
    </source>
</evidence>
<dbReference type="Gene3D" id="1.10.10.10">
    <property type="entry name" value="Winged helix-like DNA-binding domain superfamily/Winged helix DNA-binding domain"/>
    <property type="match status" value="1"/>
</dbReference>
<evidence type="ECO:0000256" key="1">
    <source>
        <dbReference type="ARBA" id="ARBA00009437"/>
    </source>
</evidence>
<dbReference type="Pfam" id="PF03466">
    <property type="entry name" value="LysR_substrate"/>
    <property type="match status" value="1"/>
</dbReference>
<dbReference type="PANTHER" id="PTHR30126">
    <property type="entry name" value="HTH-TYPE TRANSCRIPTIONAL REGULATOR"/>
    <property type="match status" value="1"/>
</dbReference>
<dbReference type="PANTHER" id="PTHR30126:SF40">
    <property type="entry name" value="HTH-TYPE TRANSCRIPTIONAL REGULATOR GLTR"/>
    <property type="match status" value="1"/>
</dbReference>
<dbReference type="GO" id="GO:0003700">
    <property type="term" value="F:DNA-binding transcription factor activity"/>
    <property type="evidence" value="ECO:0007669"/>
    <property type="project" value="InterPro"/>
</dbReference>
<keyword evidence="7" id="KW-1185">Reference proteome</keyword>
<dbReference type="SUPFAM" id="SSF53850">
    <property type="entry name" value="Periplasmic binding protein-like II"/>
    <property type="match status" value="1"/>
</dbReference>
<dbReference type="PRINTS" id="PR00039">
    <property type="entry name" value="HTHLYSR"/>
</dbReference>
<evidence type="ECO:0000313" key="7">
    <source>
        <dbReference type="Proteomes" id="UP000005496"/>
    </source>
</evidence>
<dbReference type="eggNOG" id="COG0583">
    <property type="taxonomic scope" value="Bacteria"/>
</dbReference>
<evidence type="ECO:0000259" key="5">
    <source>
        <dbReference type="PROSITE" id="PS50931"/>
    </source>
</evidence>
<dbReference type="InterPro" id="IPR005119">
    <property type="entry name" value="LysR_subst-bd"/>
</dbReference>